<feature type="domain" description="Protein kinase" evidence="11">
    <location>
        <begin position="196"/>
        <end position="380"/>
    </location>
</feature>
<evidence type="ECO:0000256" key="2">
    <source>
        <dbReference type="ARBA" id="ARBA00022741"/>
    </source>
</evidence>
<keyword evidence="13" id="KW-1185">Reference proteome</keyword>
<dbReference type="EMBL" id="JAPFFF010000009">
    <property type="protein sequence ID" value="KAK8882851.1"/>
    <property type="molecule type" value="Genomic_DNA"/>
</dbReference>
<comment type="catalytic activity">
    <reaction evidence="9">
        <text>L-tyrosyl-[protein] + ATP = O-phospho-L-tyrosyl-[protein] + ADP + H(+)</text>
        <dbReference type="Rhea" id="RHEA:10596"/>
        <dbReference type="Rhea" id="RHEA-COMP:10136"/>
        <dbReference type="Rhea" id="RHEA-COMP:20101"/>
        <dbReference type="ChEBI" id="CHEBI:15378"/>
        <dbReference type="ChEBI" id="CHEBI:30616"/>
        <dbReference type="ChEBI" id="CHEBI:46858"/>
        <dbReference type="ChEBI" id="CHEBI:61978"/>
        <dbReference type="ChEBI" id="CHEBI:456216"/>
        <dbReference type="EC" id="2.7.12.2"/>
    </reaction>
</comment>
<dbReference type="Pfam" id="PF00069">
    <property type="entry name" value="Pkinase"/>
    <property type="match status" value="1"/>
</dbReference>
<dbReference type="InterPro" id="IPR008271">
    <property type="entry name" value="Ser/Thr_kinase_AS"/>
</dbReference>
<keyword evidence="1" id="KW-0808">Transferase</keyword>
<accession>A0ABR2JVD5</accession>
<name>A0ABR2JVD5_9EUKA</name>
<evidence type="ECO:0000259" key="11">
    <source>
        <dbReference type="PROSITE" id="PS50011"/>
    </source>
</evidence>
<keyword evidence="2" id="KW-0547">Nucleotide-binding</keyword>
<dbReference type="InterPro" id="IPR011009">
    <property type="entry name" value="Kinase-like_dom_sf"/>
</dbReference>
<dbReference type="InterPro" id="IPR000719">
    <property type="entry name" value="Prot_kinase_dom"/>
</dbReference>
<evidence type="ECO:0000256" key="5">
    <source>
        <dbReference type="ARBA" id="ARBA00038035"/>
    </source>
</evidence>
<comment type="catalytic activity">
    <reaction evidence="8">
        <text>L-threonyl-[protein] + ATP = O-phospho-L-threonyl-[protein] + ADP + H(+)</text>
        <dbReference type="Rhea" id="RHEA:46608"/>
        <dbReference type="Rhea" id="RHEA-COMP:11060"/>
        <dbReference type="Rhea" id="RHEA-COMP:11605"/>
        <dbReference type="ChEBI" id="CHEBI:15378"/>
        <dbReference type="ChEBI" id="CHEBI:30013"/>
        <dbReference type="ChEBI" id="CHEBI:30616"/>
        <dbReference type="ChEBI" id="CHEBI:61977"/>
        <dbReference type="ChEBI" id="CHEBI:456216"/>
        <dbReference type="EC" id="2.7.12.2"/>
    </reaction>
</comment>
<gene>
    <name evidence="12" type="ORF">M9Y10_045494</name>
</gene>
<keyword evidence="10" id="KW-0175">Coiled coil</keyword>
<protein>
    <recommendedName>
        <fullName evidence="6">mitogen-activated protein kinase kinase</fullName>
        <ecNumber evidence="6">2.7.12.2</ecNumber>
    </recommendedName>
</protein>
<organism evidence="12 13">
    <name type="scientific">Tritrichomonas musculus</name>
    <dbReference type="NCBI Taxonomy" id="1915356"/>
    <lineage>
        <taxon>Eukaryota</taxon>
        <taxon>Metamonada</taxon>
        <taxon>Parabasalia</taxon>
        <taxon>Tritrichomonadida</taxon>
        <taxon>Tritrichomonadidae</taxon>
        <taxon>Tritrichomonas</taxon>
    </lineage>
</organism>
<comment type="similarity">
    <text evidence="5">Belongs to the protein kinase superfamily. STE Ser/Thr protein kinase family. MAP kinase kinase subfamily.</text>
</comment>
<evidence type="ECO:0000256" key="1">
    <source>
        <dbReference type="ARBA" id="ARBA00022679"/>
    </source>
</evidence>
<evidence type="ECO:0000256" key="7">
    <source>
        <dbReference type="ARBA" id="ARBA00049014"/>
    </source>
</evidence>
<keyword evidence="4" id="KW-0067">ATP-binding</keyword>
<evidence type="ECO:0000256" key="10">
    <source>
        <dbReference type="SAM" id="Coils"/>
    </source>
</evidence>
<evidence type="ECO:0000313" key="12">
    <source>
        <dbReference type="EMBL" id="KAK8882851.1"/>
    </source>
</evidence>
<comment type="caution">
    <text evidence="12">The sequence shown here is derived from an EMBL/GenBank/DDBJ whole genome shotgun (WGS) entry which is preliminary data.</text>
</comment>
<evidence type="ECO:0000256" key="8">
    <source>
        <dbReference type="ARBA" id="ARBA00049299"/>
    </source>
</evidence>
<dbReference type="SMART" id="SM00220">
    <property type="entry name" value="S_TKc"/>
    <property type="match status" value="1"/>
</dbReference>
<dbReference type="Proteomes" id="UP001470230">
    <property type="component" value="Unassembled WGS sequence"/>
</dbReference>
<dbReference type="PANTHER" id="PTHR48013:SF9">
    <property type="entry name" value="DUAL SPECIFICITY MITOGEN-ACTIVATED PROTEIN KINASE KINASE 5"/>
    <property type="match status" value="1"/>
</dbReference>
<proteinExistence type="inferred from homology"/>
<feature type="coiled-coil region" evidence="10">
    <location>
        <begin position="57"/>
        <end position="140"/>
    </location>
</feature>
<evidence type="ECO:0000256" key="9">
    <source>
        <dbReference type="ARBA" id="ARBA00051693"/>
    </source>
</evidence>
<comment type="catalytic activity">
    <reaction evidence="7">
        <text>L-seryl-[protein] + ATP = O-phospho-L-seryl-[protein] + ADP + H(+)</text>
        <dbReference type="Rhea" id="RHEA:17989"/>
        <dbReference type="Rhea" id="RHEA-COMP:9863"/>
        <dbReference type="Rhea" id="RHEA-COMP:11604"/>
        <dbReference type="ChEBI" id="CHEBI:15378"/>
        <dbReference type="ChEBI" id="CHEBI:29999"/>
        <dbReference type="ChEBI" id="CHEBI:30616"/>
        <dbReference type="ChEBI" id="CHEBI:83421"/>
        <dbReference type="ChEBI" id="CHEBI:456216"/>
        <dbReference type="EC" id="2.7.12.2"/>
    </reaction>
</comment>
<dbReference type="SUPFAM" id="SSF56112">
    <property type="entry name" value="Protein kinase-like (PK-like)"/>
    <property type="match status" value="1"/>
</dbReference>
<keyword evidence="3" id="KW-0418">Kinase</keyword>
<evidence type="ECO:0000256" key="4">
    <source>
        <dbReference type="ARBA" id="ARBA00022840"/>
    </source>
</evidence>
<dbReference type="EC" id="2.7.12.2" evidence="6"/>
<evidence type="ECO:0000256" key="3">
    <source>
        <dbReference type="ARBA" id="ARBA00022777"/>
    </source>
</evidence>
<dbReference type="PANTHER" id="PTHR48013">
    <property type="entry name" value="DUAL SPECIFICITY MITOGEN-ACTIVATED PROTEIN KINASE KINASE 5-RELATED"/>
    <property type="match status" value="1"/>
</dbReference>
<evidence type="ECO:0000256" key="6">
    <source>
        <dbReference type="ARBA" id="ARBA00038999"/>
    </source>
</evidence>
<reference evidence="12 13" key="1">
    <citation type="submission" date="2024-04" db="EMBL/GenBank/DDBJ databases">
        <title>Tritrichomonas musculus Genome.</title>
        <authorList>
            <person name="Alves-Ferreira E."/>
            <person name="Grigg M."/>
            <person name="Lorenzi H."/>
            <person name="Galac M."/>
        </authorList>
    </citation>
    <scope>NUCLEOTIDE SEQUENCE [LARGE SCALE GENOMIC DNA]</scope>
    <source>
        <strain evidence="12 13">EAF2021</strain>
    </source>
</reference>
<dbReference type="PROSITE" id="PS50011">
    <property type="entry name" value="PROTEIN_KINASE_DOM"/>
    <property type="match status" value="1"/>
</dbReference>
<sequence length="380" mass="44413">MTKIRRYCEKIDGYIEALKKAPLPMKDWYDFVLNYSDTYKSFYKNPIDFKDLEALQFKENNQKLQNLQSQISNMTRELNNYEMKMQNLSTKNERLCQASKEKDIKIEKIQSQLTRIKQKMQNYEKQLHTLSSENESLIQISNQKDFEIRQLKSQLLNQTKSSKIETTTNNRTTSSFTSVERTSSIKILDSKTISDFTTIKIIGNGGYGIVYEVTYNNKSYAHKVLTSITIDNFKIMMNEYELLHSLDHPNVLKTYGIFMSDENLPPSILLEHCCKDIGKVIKEKTLSKARINYIIYQIVEAMKYIHFKKIIHRDLKPTNILIDKNGTVKICDFGISKYVDPDDFHSSMTKCLGTLFFMAPEILNESDHYDEKSTFTHLAF</sequence>
<evidence type="ECO:0000313" key="13">
    <source>
        <dbReference type="Proteomes" id="UP001470230"/>
    </source>
</evidence>
<dbReference type="Gene3D" id="1.10.510.10">
    <property type="entry name" value="Transferase(Phosphotransferase) domain 1"/>
    <property type="match status" value="1"/>
</dbReference>
<dbReference type="PROSITE" id="PS00108">
    <property type="entry name" value="PROTEIN_KINASE_ST"/>
    <property type="match status" value="1"/>
</dbReference>